<comment type="pathway">
    <text evidence="2 10">Glycan metabolism; cellulose degradation.</text>
</comment>
<dbReference type="Gene3D" id="2.60.120.260">
    <property type="entry name" value="Galactose-binding domain-like"/>
    <property type="match status" value="1"/>
</dbReference>
<evidence type="ECO:0000256" key="7">
    <source>
        <dbReference type="ARBA" id="ARBA00023277"/>
    </source>
</evidence>
<dbReference type="SUPFAM" id="SSF51445">
    <property type="entry name" value="(Trans)glycosidases"/>
    <property type="match status" value="1"/>
</dbReference>
<dbReference type="GO" id="GO:0008422">
    <property type="term" value="F:beta-glucosidase activity"/>
    <property type="evidence" value="ECO:0007669"/>
    <property type="project" value="UniProtKB-EC"/>
</dbReference>
<dbReference type="Pfam" id="PF07691">
    <property type="entry name" value="PA14"/>
    <property type="match status" value="1"/>
</dbReference>
<dbReference type="SMART" id="SM01217">
    <property type="entry name" value="Fn3_like"/>
    <property type="match status" value="1"/>
</dbReference>
<dbReference type="PANTHER" id="PTHR42715">
    <property type="entry name" value="BETA-GLUCOSIDASE"/>
    <property type="match status" value="1"/>
</dbReference>
<keyword evidence="13" id="KW-1185">Reference proteome</keyword>
<comment type="caution">
    <text evidence="12">The sequence shown here is derived from an EMBL/GenBank/DDBJ whole genome shotgun (WGS) entry which is preliminary data.</text>
</comment>
<feature type="domain" description="PA14" evidence="11">
    <location>
        <begin position="400"/>
        <end position="547"/>
    </location>
</feature>
<proteinExistence type="inferred from homology"/>
<dbReference type="Proteomes" id="UP001271007">
    <property type="component" value="Unassembled WGS sequence"/>
</dbReference>
<dbReference type="InterPro" id="IPR013783">
    <property type="entry name" value="Ig-like_fold"/>
</dbReference>
<evidence type="ECO:0000256" key="5">
    <source>
        <dbReference type="ARBA" id="ARBA00023001"/>
    </source>
</evidence>
<dbReference type="SMART" id="SM00758">
    <property type="entry name" value="PA14"/>
    <property type="match status" value="1"/>
</dbReference>
<dbReference type="EMBL" id="JAWDJX010000005">
    <property type="protein sequence ID" value="KAK3056666.1"/>
    <property type="molecule type" value="Genomic_DNA"/>
</dbReference>
<dbReference type="InterPro" id="IPR026891">
    <property type="entry name" value="Fn3-like"/>
</dbReference>
<dbReference type="Gene3D" id="3.40.50.1700">
    <property type="entry name" value="Glycoside hydrolase family 3 C-terminal domain"/>
    <property type="match status" value="1"/>
</dbReference>
<keyword evidence="5" id="KW-0136">Cellulose degradation</keyword>
<evidence type="ECO:0000313" key="12">
    <source>
        <dbReference type="EMBL" id="KAK3056666.1"/>
    </source>
</evidence>
<keyword evidence="6" id="KW-0325">Glycoprotein</keyword>
<protein>
    <recommendedName>
        <fullName evidence="10">beta-glucosidase</fullName>
        <ecNumber evidence="10">3.2.1.21</ecNumber>
    </recommendedName>
</protein>
<dbReference type="GO" id="GO:0030245">
    <property type="term" value="P:cellulose catabolic process"/>
    <property type="evidence" value="ECO:0007669"/>
    <property type="project" value="UniProtKB-KW"/>
</dbReference>
<dbReference type="InterPro" id="IPR011658">
    <property type="entry name" value="PA14_dom"/>
</dbReference>
<dbReference type="Gene3D" id="2.60.40.10">
    <property type="entry name" value="Immunoglobulins"/>
    <property type="match status" value="1"/>
</dbReference>
<evidence type="ECO:0000313" key="13">
    <source>
        <dbReference type="Proteomes" id="UP001271007"/>
    </source>
</evidence>
<keyword evidence="9 10" id="KW-0624">Polysaccharide degradation</keyword>
<dbReference type="PANTHER" id="PTHR42715:SF27">
    <property type="entry name" value="BETA-GLUCOSIDASE-RELATED"/>
    <property type="match status" value="1"/>
</dbReference>
<dbReference type="InterPro" id="IPR037524">
    <property type="entry name" value="PA14/GLEYA"/>
</dbReference>
<dbReference type="Pfam" id="PF14310">
    <property type="entry name" value="Fn3-like"/>
    <property type="match status" value="1"/>
</dbReference>
<dbReference type="InterPro" id="IPR017853">
    <property type="entry name" value="GH"/>
</dbReference>
<dbReference type="PROSITE" id="PS51820">
    <property type="entry name" value="PA14"/>
    <property type="match status" value="1"/>
</dbReference>
<dbReference type="SUPFAM" id="SSF52279">
    <property type="entry name" value="Beta-D-glucan exohydrolase, C-terminal domain"/>
    <property type="match status" value="1"/>
</dbReference>
<dbReference type="InterPro" id="IPR019800">
    <property type="entry name" value="Glyco_hydro_3_AS"/>
</dbReference>
<name>A0AAJ0LVG1_9PEZI</name>
<reference evidence="12" key="1">
    <citation type="submission" date="2023-04" db="EMBL/GenBank/DDBJ databases">
        <title>Black Yeasts Isolated from many extreme environments.</title>
        <authorList>
            <person name="Coleine C."/>
            <person name="Stajich J.E."/>
            <person name="Selbmann L."/>
        </authorList>
    </citation>
    <scope>NUCLEOTIDE SEQUENCE</scope>
    <source>
        <strain evidence="12">CCFEE 5312</strain>
    </source>
</reference>
<sequence>MADIDVEDVLSKLDLEQKISLLSGIDFWHTKAIHEHGIPTLRTSDGPNGVRGTRFFNGVPAACFPCGTALGSTWDQDLLIRAGTLMGDEAKAKGAHILLGPCINMQRSPLGGRGFESLAEDPTLAGLGAAALVKGIQSTGVVSTIKHFVTNDQEHERMAVDSIVSERELREIYLMPFQIAVRDAHPHAFMTAYNKLNGIHLSENKRIMNNVLRKEWGWEGVIMSDWFGTYSTSDAVNAGLDLEMPGPTRWRGSLLEHVISSRKVPMHVLDERVKAMLNLVELCKASGVKEWAKQGTNDTAETAKLLRKLAAESCVLLKNENDVLPLKKDKSVLLIGPNARTSVFCGGGSSSMQPYYAVSPFEGVQAKLKDSSKISHTIGCYSHKELPLASKQFTTEADQHSKKGLIFRSYNEPPHTAGRSAVDEVLLTNTYCMLMDYKHPLLEDDLWYATVEGYFQAERTGNYELGLCIYGTGNLYVDGKLVIDNTTKQTQGTVFFGCGTVEEKGHIRLEEGKTYHVKLEFASAVTSKLDAARLAKDADQVVICAGLNQDWEGEGADRVDMKLPGQMDELITKVAEANPSTIVVNQTGTPVEMPWVDKVAGLVQAWYGGNETGNGIADVLFGDVNPAGRLSLTWPKRCEDNPAFYNYRSEGGRTLYGEDVYIGYRHYETVKRDVNFTFGQGISYTTFELSALKASKSGADDLTSKVALTLTVRNTSKIDGQDVVQVYVRPKSPGIRRPPRELKGFTKVLVKAGSKASAKVEIPLKYAASYGDEIRDAWVMEEGSYDFEVTDGTGAQEALSSTVEVANTVWWNGL</sequence>
<evidence type="ECO:0000256" key="8">
    <source>
        <dbReference type="ARBA" id="ARBA00023295"/>
    </source>
</evidence>
<dbReference type="PROSITE" id="PS00775">
    <property type="entry name" value="GLYCOSYL_HYDROL_F3"/>
    <property type="match status" value="1"/>
</dbReference>
<dbReference type="InterPro" id="IPR001764">
    <property type="entry name" value="Glyco_hydro_3_N"/>
</dbReference>
<gene>
    <name evidence="12" type="primary">BGL1</name>
    <name evidence="12" type="ORF">LTR09_002459</name>
</gene>
<dbReference type="Pfam" id="PF01915">
    <property type="entry name" value="Glyco_hydro_3_C"/>
    <property type="match status" value="1"/>
</dbReference>
<comment type="catalytic activity">
    <reaction evidence="1 10">
        <text>Hydrolysis of terminal, non-reducing beta-D-glucosyl residues with release of beta-D-glucose.</text>
        <dbReference type="EC" id="3.2.1.21"/>
    </reaction>
</comment>
<evidence type="ECO:0000256" key="4">
    <source>
        <dbReference type="ARBA" id="ARBA00022801"/>
    </source>
</evidence>
<dbReference type="AlphaFoldDB" id="A0AAJ0LVG1"/>
<dbReference type="InterPro" id="IPR036962">
    <property type="entry name" value="Glyco_hydro_3_N_sf"/>
</dbReference>
<dbReference type="EC" id="3.2.1.21" evidence="10"/>
<dbReference type="PRINTS" id="PR00133">
    <property type="entry name" value="GLHYDRLASE3"/>
</dbReference>
<evidence type="ECO:0000259" key="11">
    <source>
        <dbReference type="PROSITE" id="PS51820"/>
    </source>
</evidence>
<evidence type="ECO:0000256" key="10">
    <source>
        <dbReference type="RuleBase" id="RU361161"/>
    </source>
</evidence>
<evidence type="ECO:0000256" key="6">
    <source>
        <dbReference type="ARBA" id="ARBA00023180"/>
    </source>
</evidence>
<organism evidence="12 13">
    <name type="scientific">Extremus antarcticus</name>
    <dbReference type="NCBI Taxonomy" id="702011"/>
    <lineage>
        <taxon>Eukaryota</taxon>
        <taxon>Fungi</taxon>
        <taxon>Dikarya</taxon>
        <taxon>Ascomycota</taxon>
        <taxon>Pezizomycotina</taxon>
        <taxon>Dothideomycetes</taxon>
        <taxon>Dothideomycetidae</taxon>
        <taxon>Mycosphaerellales</taxon>
        <taxon>Extremaceae</taxon>
        <taxon>Extremus</taxon>
    </lineage>
</organism>
<evidence type="ECO:0000256" key="9">
    <source>
        <dbReference type="ARBA" id="ARBA00023326"/>
    </source>
</evidence>
<dbReference type="InterPro" id="IPR036881">
    <property type="entry name" value="Glyco_hydro_3_C_sf"/>
</dbReference>
<dbReference type="InterPro" id="IPR050288">
    <property type="entry name" value="Cellulose_deg_GH3"/>
</dbReference>
<dbReference type="Gene3D" id="3.20.20.300">
    <property type="entry name" value="Glycoside hydrolase, family 3, N-terminal domain"/>
    <property type="match status" value="1"/>
</dbReference>
<dbReference type="InterPro" id="IPR002772">
    <property type="entry name" value="Glyco_hydro_3_C"/>
</dbReference>
<evidence type="ECO:0000256" key="2">
    <source>
        <dbReference type="ARBA" id="ARBA00004987"/>
    </source>
</evidence>
<keyword evidence="8 10" id="KW-0326">Glycosidase</keyword>
<accession>A0AAJ0LVG1</accession>
<evidence type="ECO:0000256" key="3">
    <source>
        <dbReference type="ARBA" id="ARBA00005336"/>
    </source>
</evidence>
<keyword evidence="7 10" id="KW-0119">Carbohydrate metabolism</keyword>
<evidence type="ECO:0000256" key="1">
    <source>
        <dbReference type="ARBA" id="ARBA00000448"/>
    </source>
</evidence>
<dbReference type="Pfam" id="PF00933">
    <property type="entry name" value="Glyco_hydro_3"/>
    <property type="match status" value="1"/>
</dbReference>
<dbReference type="FunFam" id="3.20.20.300:FF:000006">
    <property type="entry name" value="Beta-glucosidase H"/>
    <property type="match status" value="1"/>
</dbReference>
<keyword evidence="4 10" id="KW-0378">Hydrolase</keyword>
<comment type="similarity">
    <text evidence="3 10">Belongs to the glycosyl hydrolase 3 family.</text>
</comment>